<name>A0A9D3UW07_9ROSI</name>
<comment type="caution">
    <text evidence="2">The sequence shown here is derived from an EMBL/GenBank/DDBJ whole genome shotgun (WGS) entry which is preliminary data.</text>
</comment>
<sequence>MLPKDGVYTTQPIYSERRVNSIQANQFNSHIGNGLPEDGVYIAQLVYSKCRVNLVKSTNLNGHIGSSLPKDGVYTAKSIYLECKVNSLQEKTFNGHVGSSLQDELLRSRILSYQKHDQVLMISGAYNPRTYSTRLIESSMPLRTSTLAPNRQTNPLDVSDLGYRNSLQPRSSMLSNSRSNSQFSMPCLSNSNLYDSKVPEISILQRLQQQEGLLNQHTGIGTSISSIVFTSLLQNEIGDTSTSHQVGTPLSNYMKGGFKLILFEFDEPKREPSTLLLPMPQREPSTLPMPMVASDAECEN</sequence>
<dbReference type="OrthoDB" id="998885at2759"/>
<dbReference type="AlphaFoldDB" id="A0A9D3UW07"/>
<evidence type="ECO:0000313" key="3">
    <source>
        <dbReference type="Proteomes" id="UP000828251"/>
    </source>
</evidence>
<accession>A0A9D3UW07</accession>
<evidence type="ECO:0000256" key="1">
    <source>
        <dbReference type="SAM" id="MobiDB-lite"/>
    </source>
</evidence>
<dbReference type="Proteomes" id="UP000828251">
    <property type="component" value="Unassembled WGS sequence"/>
</dbReference>
<keyword evidence="3" id="KW-1185">Reference proteome</keyword>
<protein>
    <submittedName>
        <fullName evidence="2">Uncharacterized protein</fullName>
    </submittedName>
</protein>
<gene>
    <name evidence="2" type="ORF">J1N35_035609</name>
</gene>
<proteinExistence type="predicted"/>
<reference evidence="2 3" key="1">
    <citation type="journal article" date="2021" name="Plant Biotechnol. J.">
        <title>Multi-omics assisted identification of the key and species-specific regulatory components of drought-tolerant mechanisms in Gossypium stocksii.</title>
        <authorList>
            <person name="Yu D."/>
            <person name="Ke L."/>
            <person name="Zhang D."/>
            <person name="Wu Y."/>
            <person name="Sun Y."/>
            <person name="Mei J."/>
            <person name="Sun J."/>
            <person name="Sun Y."/>
        </authorList>
    </citation>
    <scope>NUCLEOTIDE SEQUENCE [LARGE SCALE GENOMIC DNA]</scope>
    <source>
        <strain evidence="3">cv. E1</strain>
        <tissue evidence="2">Leaf</tissue>
    </source>
</reference>
<evidence type="ECO:0000313" key="2">
    <source>
        <dbReference type="EMBL" id="KAH1057544.1"/>
    </source>
</evidence>
<organism evidence="2 3">
    <name type="scientific">Gossypium stocksii</name>
    <dbReference type="NCBI Taxonomy" id="47602"/>
    <lineage>
        <taxon>Eukaryota</taxon>
        <taxon>Viridiplantae</taxon>
        <taxon>Streptophyta</taxon>
        <taxon>Embryophyta</taxon>
        <taxon>Tracheophyta</taxon>
        <taxon>Spermatophyta</taxon>
        <taxon>Magnoliopsida</taxon>
        <taxon>eudicotyledons</taxon>
        <taxon>Gunneridae</taxon>
        <taxon>Pentapetalae</taxon>
        <taxon>rosids</taxon>
        <taxon>malvids</taxon>
        <taxon>Malvales</taxon>
        <taxon>Malvaceae</taxon>
        <taxon>Malvoideae</taxon>
        <taxon>Gossypium</taxon>
    </lineage>
</organism>
<dbReference type="EMBL" id="JAIQCV010000010">
    <property type="protein sequence ID" value="KAH1057544.1"/>
    <property type="molecule type" value="Genomic_DNA"/>
</dbReference>
<feature type="region of interest" description="Disordered" evidence="1">
    <location>
        <begin position="279"/>
        <end position="300"/>
    </location>
</feature>